<name>A0A4R5VQT8_9BACI</name>
<gene>
    <name evidence="2" type="ORF">E2K98_13535</name>
    <name evidence="1" type="ORF">RCG21_20490</name>
</gene>
<dbReference type="AlphaFoldDB" id="A0A4R5VQT8"/>
<evidence type="ECO:0000313" key="2">
    <source>
        <dbReference type="EMBL" id="TDK60746.1"/>
    </source>
</evidence>
<dbReference type="RefSeq" id="WP_133334896.1">
    <property type="nucleotide sequence ID" value="NZ_JAVGVR010000001.1"/>
</dbReference>
<dbReference type="Proteomes" id="UP000295132">
    <property type="component" value="Unassembled WGS sequence"/>
</dbReference>
<evidence type="ECO:0000313" key="1">
    <source>
        <dbReference type="EMBL" id="MDQ6598710.1"/>
    </source>
</evidence>
<dbReference type="EMBL" id="JAVGVR010000001">
    <property type="protein sequence ID" value="MDQ6598710.1"/>
    <property type="molecule type" value="Genomic_DNA"/>
</dbReference>
<protein>
    <submittedName>
        <fullName evidence="2">Uncharacterized protein</fullName>
    </submittedName>
</protein>
<evidence type="ECO:0000313" key="4">
    <source>
        <dbReference type="Proteomes" id="UP001178888"/>
    </source>
</evidence>
<dbReference type="EMBL" id="SMYO01000006">
    <property type="protein sequence ID" value="TDK60746.1"/>
    <property type="molecule type" value="Genomic_DNA"/>
</dbReference>
<organism evidence="2 3">
    <name type="scientific">Bacillus salipaludis</name>
    <dbReference type="NCBI Taxonomy" id="2547811"/>
    <lineage>
        <taxon>Bacteria</taxon>
        <taxon>Bacillati</taxon>
        <taxon>Bacillota</taxon>
        <taxon>Bacilli</taxon>
        <taxon>Bacillales</taxon>
        <taxon>Bacillaceae</taxon>
        <taxon>Bacillus</taxon>
    </lineage>
</organism>
<reference evidence="2 3" key="1">
    <citation type="submission" date="2019-03" db="EMBL/GenBank/DDBJ databases">
        <title>Bacillus niacini sp. nov. a Nicotinate-Metabolizing Mesophile Isolated from Soil.</title>
        <authorList>
            <person name="Zhang G."/>
        </authorList>
    </citation>
    <scope>NUCLEOTIDE SEQUENCE [LARGE SCALE GENOMIC DNA]</scope>
    <source>
        <strain evidence="2 3">WN066</strain>
    </source>
</reference>
<reference evidence="1" key="2">
    <citation type="submission" date="2023-08" db="EMBL/GenBank/DDBJ databases">
        <title>Nitrogen cycling bacteria in agricultural field soils.</title>
        <authorList>
            <person name="Jang J."/>
        </authorList>
    </citation>
    <scope>NUCLEOTIDE SEQUENCE</scope>
    <source>
        <strain evidence="1">PS3-36</strain>
    </source>
</reference>
<sequence>MKQSKYSIADYWRNKIRLDEELWGCLFENQPITQNSVIINPVILNSYSDQSENAWAVYPNPQSVFGFLKFIYLPTAFIGLINPEMEYQYYFEEDLGELLDELKDEYPDKIKLLTKMEEIYFALNNSWDDHSHLCLEKIKQWSRSFNEAWLKLNGTALSFHVFSSPEEAAKFIIQVYEEDLGIDFLENDLGITKNDLLSITGQEIFQNAFMKRRFTDILTNRLKVAF</sequence>
<proteinExistence type="predicted"/>
<evidence type="ECO:0000313" key="3">
    <source>
        <dbReference type="Proteomes" id="UP000295132"/>
    </source>
</evidence>
<comment type="caution">
    <text evidence="2">The sequence shown here is derived from an EMBL/GenBank/DDBJ whole genome shotgun (WGS) entry which is preliminary data.</text>
</comment>
<keyword evidence="4" id="KW-1185">Reference proteome</keyword>
<accession>A0A4R5VQT8</accession>
<dbReference type="Proteomes" id="UP001178888">
    <property type="component" value="Unassembled WGS sequence"/>
</dbReference>